<feature type="compositionally biased region" description="Basic residues" evidence="1">
    <location>
        <begin position="1"/>
        <end position="12"/>
    </location>
</feature>
<dbReference type="Proteomes" id="UP000237347">
    <property type="component" value="Unassembled WGS sequence"/>
</dbReference>
<comment type="caution">
    <text evidence="2">The sequence shown here is derived from an EMBL/GenBank/DDBJ whole genome shotgun (WGS) entry which is preliminary data.</text>
</comment>
<gene>
    <name evidence="2" type="ORF">CFP56_004326</name>
</gene>
<proteinExistence type="predicted"/>
<evidence type="ECO:0000313" key="2">
    <source>
        <dbReference type="EMBL" id="KAK7813813.1"/>
    </source>
</evidence>
<sequence length="61" mass="6811">MERSPRTPRKPSKNASLSSSASSPAKNHASIALFVLRLAISARERRGRLLMEMICFGLWLL</sequence>
<feature type="compositionally biased region" description="Low complexity" evidence="1">
    <location>
        <begin position="13"/>
        <end position="26"/>
    </location>
</feature>
<keyword evidence="3" id="KW-1185">Reference proteome</keyword>
<evidence type="ECO:0000256" key="1">
    <source>
        <dbReference type="SAM" id="MobiDB-lite"/>
    </source>
</evidence>
<accession>A0AAW0IHA1</accession>
<name>A0AAW0IHA1_QUESU</name>
<feature type="region of interest" description="Disordered" evidence="1">
    <location>
        <begin position="1"/>
        <end position="26"/>
    </location>
</feature>
<reference evidence="2 3" key="1">
    <citation type="journal article" date="2018" name="Sci. Data">
        <title>The draft genome sequence of cork oak.</title>
        <authorList>
            <person name="Ramos A.M."/>
            <person name="Usie A."/>
            <person name="Barbosa P."/>
            <person name="Barros P.M."/>
            <person name="Capote T."/>
            <person name="Chaves I."/>
            <person name="Simoes F."/>
            <person name="Abreu I."/>
            <person name="Carrasquinho I."/>
            <person name="Faro C."/>
            <person name="Guimaraes J.B."/>
            <person name="Mendonca D."/>
            <person name="Nobrega F."/>
            <person name="Rodrigues L."/>
            <person name="Saibo N.J.M."/>
            <person name="Varela M.C."/>
            <person name="Egas C."/>
            <person name="Matos J."/>
            <person name="Miguel C.M."/>
            <person name="Oliveira M.M."/>
            <person name="Ricardo C.P."/>
            <person name="Goncalves S."/>
        </authorList>
    </citation>
    <scope>NUCLEOTIDE SEQUENCE [LARGE SCALE GENOMIC DNA]</scope>
    <source>
        <strain evidence="3">cv. HL8</strain>
    </source>
</reference>
<evidence type="ECO:0000313" key="3">
    <source>
        <dbReference type="Proteomes" id="UP000237347"/>
    </source>
</evidence>
<dbReference type="EMBL" id="PKMF04001183">
    <property type="protein sequence ID" value="KAK7813813.1"/>
    <property type="molecule type" value="Genomic_DNA"/>
</dbReference>
<protein>
    <submittedName>
        <fullName evidence="2">Uncharacterized protein</fullName>
    </submittedName>
</protein>
<organism evidence="2 3">
    <name type="scientific">Quercus suber</name>
    <name type="common">Cork oak</name>
    <dbReference type="NCBI Taxonomy" id="58331"/>
    <lineage>
        <taxon>Eukaryota</taxon>
        <taxon>Viridiplantae</taxon>
        <taxon>Streptophyta</taxon>
        <taxon>Embryophyta</taxon>
        <taxon>Tracheophyta</taxon>
        <taxon>Spermatophyta</taxon>
        <taxon>Magnoliopsida</taxon>
        <taxon>eudicotyledons</taxon>
        <taxon>Gunneridae</taxon>
        <taxon>Pentapetalae</taxon>
        <taxon>rosids</taxon>
        <taxon>fabids</taxon>
        <taxon>Fagales</taxon>
        <taxon>Fagaceae</taxon>
        <taxon>Quercus</taxon>
    </lineage>
</organism>
<dbReference type="AlphaFoldDB" id="A0AAW0IHA1"/>